<name>A0ACB9LH78_9MYRT</name>
<keyword evidence="2" id="KW-1185">Reference proteome</keyword>
<protein>
    <submittedName>
        <fullName evidence="1">Uncharacterized protein</fullName>
    </submittedName>
</protein>
<evidence type="ECO:0000313" key="2">
    <source>
        <dbReference type="Proteomes" id="UP001057402"/>
    </source>
</evidence>
<organism evidence="1 2">
    <name type="scientific">Melastoma candidum</name>
    <dbReference type="NCBI Taxonomy" id="119954"/>
    <lineage>
        <taxon>Eukaryota</taxon>
        <taxon>Viridiplantae</taxon>
        <taxon>Streptophyta</taxon>
        <taxon>Embryophyta</taxon>
        <taxon>Tracheophyta</taxon>
        <taxon>Spermatophyta</taxon>
        <taxon>Magnoliopsida</taxon>
        <taxon>eudicotyledons</taxon>
        <taxon>Gunneridae</taxon>
        <taxon>Pentapetalae</taxon>
        <taxon>rosids</taxon>
        <taxon>malvids</taxon>
        <taxon>Myrtales</taxon>
        <taxon>Melastomataceae</taxon>
        <taxon>Melastomatoideae</taxon>
        <taxon>Melastomateae</taxon>
        <taxon>Melastoma</taxon>
    </lineage>
</organism>
<sequence length="217" mass="23561">MDGVWKRGRLDSPPTDLKAGFKKPKQAMLDAHLLRAASRGQVQLCSRGVGTREAYQISSFDDQPRTMGYVPICFVARMDSYALPGPTSSFGASFTAKISIDASLPEAIIGKGCVNSKHISRQTGAIFHYFNFRSDPIFIRNHESIPSLKNVELEGSLEQIQEASVMVSQLIMNITVGSGPAKGHSLGHSDNFPIGSCTFGEKCHFAQGAAELRKTVI</sequence>
<dbReference type="EMBL" id="CM042890">
    <property type="protein sequence ID" value="KAI4310674.1"/>
    <property type="molecule type" value="Genomic_DNA"/>
</dbReference>
<dbReference type="Proteomes" id="UP001057402">
    <property type="component" value="Chromosome 11"/>
</dbReference>
<gene>
    <name evidence="1" type="ORF">MLD38_035633</name>
</gene>
<comment type="caution">
    <text evidence="1">The sequence shown here is derived from an EMBL/GenBank/DDBJ whole genome shotgun (WGS) entry which is preliminary data.</text>
</comment>
<reference evidence="2" key="1">
    <citation type="journal article" date="2023" name="Front. Plant Sci.">
        <title>Chromosomal-level genome assembly of Melastoma candidum provides insights into trichome evolution.</title>
        <authorList>
            <person name="Zhong Y."/>
            <person name="Wu W."/>
            <person name="Sun C."/>
            <person name="Zou P."/>
            <person name="Liu Y."/>
            <person name="Dai S."/>
            <person name="Zhou R."/>
        </authorList>
    </citation>
    <scope>NUCLEOTIDE SEQUENCE [LARGE SCALE GENOMIC DNA]</scope>
</reference>
<evidence type="ECO:0000313" key="1">
    <source>
        <dbReference type="EMBL" id="KAI4310674.1"/>
    </source>
</evidence>
<accession>A0ACB9LH78</accession>
<proteinExistence type="predicted"/>